<protein>
    <submittedName>
        <fullName evidence="2">CPT1C isoform 15</fullName>
    </submittedName>
</protein>
<feature type="domain" description="Carnitine O-palmitoyltransferase N-terminal" evidence="1">
    <location>
        <begin position="1"/>
        <end position="47"/>
    </location>
</feature>
<proteinExistence type="predicted"/>
<dbReference type="GO" id="GO:0003824">
    <property type="term" value="F:catalytic activity"/>
    <property type="evidence" value="ECO:0007669"/>
    <property type="project" value="UniProtKB-ARBA"/>
</dbReference>
<name>A0A2J8U8E4_PONAB</name>
<gene>
    <name evidence="2" type="ORF">CR201_G0029660</name>
</gene>
<sequence>MAEAHQAVGFRPSLTSDGAEVELSAPVLQEIYLSGLRSWKRHLSRFWCHPACLVPPAGSFLRTDGEDQRVAARLGWTTPRAPGGPGSRAVCLVFVGSPDLHTARGPEAASVLPRLAS</sequence>
<evidence type="ECO:0000259" key="1">
    <source>
        <dbReference type="Pfam" id="PF16484"/>
    </source>
</evidence>
<dbReference type="EMBL" id="NDHI03003467">
    <property type="protein sequence ID" value="PNJ41540.1"/>
    <property type="molecule type" value="Genomic_DNA"/>
</dbReference>
<accession>A0A2J8U8E4</accession>
<reference evidence="2" key="1">
    <citation type="submission" date="2017-12" db="EMBL/GenBank/DDBJ databases">
        <title>High-resolution comparative analysis of great ape genomes.</title>
        <authorList>
            <person name="Pollen A."/>
            <person name="Hastie A."/>
            <person name="Hormozdiari F."/>
            <person name="Dougherty M."/>
            <person name="Liu R."/>
            <person name="Chaisson M."/>
            <person name="Hoppe E."/>
            <person name="Hill C."/>
            <person name="Pang A."/>
            <person name="Hillier L."/>
            <person name="Baker C."/>
            <person name="Armstrong J."/>
            <person name="Shendure J."/>
            <person name="Paten B."/>
            <person name="Wilson R."/>
            <person name="Chao H."/>
            <person name="Schneider V."/>
            <person name="Ventura M."/>
            <person name="Kronenberg Z."/>
            <person name="Murali S."/>
            <person name="Gordon D."/>
            <person name="Cantsilieris S."/>
            <person name="Munson K."/>
            <person name="Nelson B."/>
            <person name="Raja A."/>
            <person name="Underwood J."/>
            <person name="Diekhans M."/>
            <person name="Fiddes I."/>
            <person name="Haussler D."/>
            <person name="Eichler E."/>
        </authorList>
    </citation>
    <scope>NUCLEOTIDE SEQUENCE [LARGE SCALE GENOMIC DNA]</scope>
    <source>
        <strain evidence="2">Susie</strain>
    </source>
</reference>
<dbReference type="Gene3D" id="6.10.250.1760">
    <property type="match status" value="1"/>
</dbReference>
<comment type="caution">
    <text evidence="2">The sequence shown here is derived from an EMBL/GenBank/DDBJ whole genome shotgun (WGS) entry which is preliminary data.</text>
</comment>
<dbReference type="Pfam" id="PF16484">
    <property type="entry name" value="CPT_N"/>
    <property type="match status" value="1"/>
</dbReference>
<organism evidence="2">
    <name type="scientific">Pongo abelii</name>
    <name type="common">Sumatran orangutan</name>
    <name type="synonym">Pongo pygmaeus abelii</name>
    <dbReference type="NCBI Taxonomy" id="9601"/>
    <lineage>
        <taxon>Eukaryota</taxon>
        <taxon>Metazoa</taxon>
        <taxon>Chordata</taxon>
        <taxon>Craniata</taxon>
        <taxon>Vertebrata</taxon>
        <taxon>Euteleostomi</taxon>
        <taxon>Mammalia</taxon>
        <taxon>Eutheria</taxon>
        <taxon>Euarchontoglires</taxon>
        <taxon>Primates</taxon>
        <taxon>Haplorrhini</taxon>
        <taxon>Catarrhini</taxon>
        <taxon>Hominidae</taxon>
        <taxon>Pongo</taxon>
    </lineage>
</organism>
<evidence type="ECO:0000313" key="2">
    <source>
        <dbReference type="EMBL" id="PNJ41540.1"/>
    </source>
</evidence>
<dbReference type="InterPro" id="IPR032476">
    <property type="entry name" value="CPT_N"/>
</dbReference>
<dbReference type="AlphaFoldDB" id="A0A2J8U8E4"/>